<dbReference type="Proteomes" id="UP001303222">
    <property type="component" value="Unassembled WGS sequence"/>
</dbReference>
<reference evidence="2" key="1">
    <citation type="journal article" date="2023" name="Mol. Phylogenet. Evol.">
        <title>Genome-scale phylogeny and comparative genomics of the fungal order Sordariales.</title>
        <authorList>
            <person name="Hensen N."/>
            <person name="Bonometti L."/>
            <person name="Westerberg I."/>
            <person name="Brannstrom I.O."/>
            <person name="Guillou S."/>
            <person name="Cros-Aarteil S."/>
            <person name="Calhoun S."/>
            <person name="Haridas S."/>
            <person name="Kuo A."/>
            <person name="Mondo S."/>
            <person name="Pangilinan J."/>
            <person name="Riley R."/>
            <person name="LaButti K."/>
            <person name="Andreopoulos B."/>
            <person name="Lipzen A."/>
            <person name="Chen C."/>
            <person name="Yan M."/>
            <person name="Daum C."/>
            <person name="Ng V."/>
            <person name="Clum A."/>
            <person name="Steindorff A."/>
            <person name="Ohm R.A."/>
            <person name="Martin F."/>
            <person name="Silar P."/>
            <person name="Natvig D.O."/>
            <person name="Lalanne C."/>
            <person name="Gautier V."/>
            <person name="Ament-Velasquez S.L."/>
            <person name="Kruys A."/>
            <person name="Hutchinson M.I."/>
            <person name="Powell A.J."/>
            <person name="Barry K."/>
            <person name="Miller A.N."/>
            <person name="Grigoriev I.V."/>
            <person name="Debuchy R."/>
            <person name="Gladieux P."/>
            <person name="Hiltunen Thoren M."/>
            <person name="Johannesson H."/>
        </authorList>
    </citation>
    <scope>NUCLEOTIDE SEQUENCE</scope>
    <source>
        <strain evidence="2">CBS 626.80</strain>
    </source>
</reference>
<evidence type="ECO:0000313" key="3">
    <source>
        <dbReference type="Proteomes" id="UP001303222"/>
    </source>
</evidence>
<comment type="caution">
    <text evidence="2">The sequence shown here is derived from an EMBL/GenBank/DDBJ whole genome shotgun (WGS) entry which is preliminary data.</text>
</comment>
<accession>A0AAN6P4J0</accession>
<reference evidence="2" key="2">
    <citation type="submission" date="2023-06" db="EMBL/GenBank/DDBJ databases">
        <authorList>
            <consortium name="Lawrence Berkeley National Laboratory"/>
            <person name="Mondo S.J."/>
            <person name="Hensen N."/>
            <person name="Bonometti L."/>
            <person name="Westerberg I."/>
            <person name="Brannstrom I.O."/>
            <person name="Guillou S."/>
            <person name="Cros-Aarteil S."/>
            <person name="Calhoun S."/>
            <person name="Haridas S."/>
            <person name="Kuo A."/>
            <person name="Pangilinan J."/>
            <person name="Riley R."/>
            <person name="Labutti K."/>
            <person name="Andreopoulos B."/>
            <person name="Lipzen A."/>
            <person name="Chen C."/>
            <person name="Yanf M."/>
            <person name="Daum C."/>
            <person name="Ng V."/>
            <person name="Clum A."/>
            <person name="Steindorff A."/>
            <person name="Ohm R."/>
            <person name="Martin F."/>
            <person name="Silar P."/>
            <person name="Natvig D."/>
            <person name="Lalanne C."/>
            <person name="Gautier V."/>
            <person name="Ament-Velasquez S.L."/>
            <person name="Kruys A."/>
            <person name="Hutchinson M.I."/>
            <person name="Powell A.J."/>
            <person name="Barry K."/>
            <person name="Miller A.N."/>
            <person name="Grigoriev I.V."/>
            <person name="Debuchy R."/>
            <person name="Gladieux P."/>
            <person name="Thoren M.H."/>
            <person name="Johannesson H."/>
        </authorList>
    </citation>
    <scope>NUCLEOTIDE SEQUENCE</scope>
    <source>
        <strain evidence="2">CBS 626.80</strain>
    </source>
</reference>
<gene>
    <name evidence="2" type="ORF">QBC32DRAFT_394545</name>
</gene>
<protein>
    <submittedName>
        <fullName evidence="2">Uncharacterized protein</fullName>
    </submittedName>
</protein>
<dbReference type="AlphaFoldDB" id="A0AAN6P4J0"/>
<organism evidence="2 3">
    <name type="scientific">Pseudoneurospora amorphoporcata</name>
    <dbReference type="NCBI Taxonomy" id="241081"/>
    <lineage>
        <taxon>Eukaryota</taxon>
        <taxon>Fungi</taxon>
        <taxon>Dikarya</taxon>
        <taxon>Ascomycota</taxon>
        <taxon>Pezizomycotina</taxon>
        <taxon>Sordariomycetes</taxon>
        <taxon>Sordariomycetidae</taxon>
        <taxon>Sordariales</taxon>
        <taxon>Sordariaceae</taxon>
        <taxon>Pseudoneurospora</taxon>
    </lineage>
</organism>
<name>A0AAN6P4J0_9PEZI</name>
<proteinExistence type="predicted"/>
<evidence type="ECO:0000313" key="2">
    <source>
        <dbReference type="EMBL" id="KAK3956638.1"/>
    </source>
</evidence>
<sequence>MSSLAWDVQAHRHGPPPEGHLTNHQIDGIRIMRKTLLSSQTSCHDDEAVWKTLSMTSDAINLDVPSILLWQEEGQKRRNALFYFIDEGEEAVAMEICQVLLEAKDKETLQELVDATCFIHGERTTFEDLAERKGCERILRMLERVDCLPSSTSTSL</sequence>
<feature type="region of interest" description="Disordered" evidence="1">
    <location>
        <begin position="1"/>
        <end position="22"/>
    </location>
</feature>
<evidence type="ECO:0000256" key="1">
    <source>
        <dbReference type="SAM" id="MobiDB-lite"/>
    </source>
</evidence>
<dbReference type="EMBL" id="MU859064">
    <property type="protein sequence ID" value="KAK3956638.1"/>
    <property type="molecule type" value="Genomic_DNA"/>
</dbReference>
<keyword evidence="3" id="KW-1185">Reference proteome</keyword>